<evidence type="ECO:0000313" key="2">
    <source>
        <dbReference type="EMBL" id="HAS6679064.1"/>
    </source>
</evidence>
<dbReference type="Pfam" id="PF03992">
    <property type="entry name" value="ABM"/>
    <property type="match status" value="1"/>
</dbReference>
<evidence type="ECO:0000313" key="4">
    <source>
        <dbReference type="Proteomes" id="UP000464718"/>
    </source>
</evidence>
<dbReference type="Gene3D" id="3.30.70.100">
    <property type="match status" value="1"/>
</dbReference>
<evidence type="ECO:0000313" key="3">
    <source>
        <dbReference type="EMBL" id="QHH09200.1"/>
    </source>
</evidence>
<reference evidence="2" key="3">
    <citation type="submission" date="2019-12" db="EMBL/GenBank/DDBJ databases">
        <authorList>
            <consortium name="NCBI Pathogen Detection Project"/>
        </authorList>
    </citation>
    <scope>NUCLEOTIDE SEQUENCE</scope>
    <source>
        <strain evidence="2">1930</strain>
    </source>
</reference>
<organism evidence="2">
    <name type="scientific">Vibrio parahaemolyticus</name>
    <dbReference type="NCBI Taxonomy" id="670"/>
    <lineage>
        <taxon>Bacteria</taxon>
        <taxon>Pseudomonadati</taxon>
        <taxon>Pseudomonadota</taxon>
        <taxon>Gammaproteobacteria</taxon>
        <taxon>Vibrionales</taxon>
        <taxon>Vibrionaceae</taxon>
        <taxon>Vibrio</taxon>
    </lineage>
</organism>
<dbReference type="SUPFAM" id="SSF54909">
    <property type="entry name" value="Dimeric alpha+beta barrel"/>
    <property type="match status" value="1"/>
</dbReference>
<dbReference type="InterPro" id="IPR007138">
    <property type="entry name" value="ABM_dom"/>
</dbReference>
<feature type="domain" description="ABM" evidence="1">
    <location>
        <begin position="9"/>
        <end position="69"/>
    </location>
</feature>
<keyword evidence="2" id="KW-0503">Monooxygenase</keyword>
<dbReference type="EMBL" id="DACQKT010000011">
    <property type="protein sequence ID" value="HAS6679064.1"/>
    <property type="molecule type" value="Genomic_DNA"/>
</dbReference>
<reference evidence="2" key="1">
    <citation type="journal article" date="2018" name="Genome Biol.">
        <title>SKESA: strategic k-mer extension for scrupulous assemblies.</title>
        <authorList>
            <person name="Souvorov A."/>
            <person name="Agarwala R."/>
            <person name="Lipman D.J."/>
        </authorList>
    </citation>
    <scope>NUCLEOTIDE SEQUENCE</scope>
    <source>
        <strain evidence="2">1930</strain>
    </source>
</reference>
<accession>A0A7Z2MR90</accession>
<dbReference type="InterPro" id="IPR011008">
    <property type="entry name" value="Dimeric_a/b-barrel"/>
</dbReference>
<dbReference type="AlphaFoldDB" id="A0A7Z2MR90"/>
<reference evidence="3 4" key="2">
    <citation type="submission" date="2018-12" db="EMBL/GenBank/DDBJ databases">
        <title>Genomic insights into the evolutionary origins and pathogenicity of five Vibrio parahaemolyticus strains isolated from the shrimp with acute hepatopancreatic necrosis disease (AHPND).</title>
        <authorList>
            <person name="Yang Q."/>
            <person name="Dong X."/>
            <person name="Xie G."/>
            <person name="Fu S."/>
            <person name="Zou P."/>
            <person name="Sun J."/>
            <person name="Wang Y."/>
            <person name="Huang J."/>
        </authorList>
    </citation>
    <scope>NUCLEOTIDE SEQUENCE [LARGE SCALE GENOMIC DNA]</scope>
    <source>
        <strain evidence="3 4">20160303005-1</strain>
    </source>
</reference>
<dbReference type="Proteomes" id="UP000856022">
    <property type="component" value="Unassembled WGS sequence"/>
</dbReference>
<sequence length="95" mass="11189">MMFKVILKGFILVPEGELETVKSALPIHMRLTKSEAGCLVFQVVENPDNPLRFDVYEEFTNRDTFEHHQLRVKDSDWGRLTVNVERHYEILDVQE</sequence>
<evidence type="ECO:0000259" key="1">
    <source>
        <dbReference type="Pfam" id="PF03992"/>
    </source>
</evidence>
<protein>
    <submittedName>
        <fullName evidence="2">Antibiotic biosynthesis monooxygenase</fullName>
    </submittedName>
</protein>
<name>A0A7Z2MR90_VIBPH</name>
<dbReference type="Proteomes" id="UP000464718">
    <property type="component" value="Chromosome i"/>
</dbReference>
<dbReference type="GO" id="GO:0004497">
    <property type="term" value="F:monooxygenase activity"/>
    <property type="evidence" value="ECO:0007669"/>
    <property type="project" value="UniProtKB-KW"/>
</dbReference>
<keyword evidence="2" id="KW-0560">Oxidoreductase</keyword>
<proteinExistence type="predicted"/>
<gene>
    <name evidence="3" type="ORF">EHC69_07350</name>
    <name evidence="2" type="ORF">I7278_19895</name>
</gene>
<dbReference type="EMBL" id="CP034298">
    <property type="protein sequence ID" value="QHH09200.1"/>
    <property type="molecule type" value="Genomic_DNA"/>
</dbReference>